<protein>
    <submittedName>
        <fullName evidence="1">Uncharacterized protein</fullName>
    </submittedName>
</protein>
<dbReference type="Proteomes" id="UP000004633">
    <property type="component" value="Unassembled WGS sequence"/>
</dbReference>
<dbReference type="AlphaFoldDB" id="E7N2R5"/>
<sequence length="203" mass="23249">MIGLGEGHQVHGWGLYFAKDRHISEAYKTWLEHMPKVHTKTDTYTLDEEGRWILEKSGARFADGSPVDQALMAFEGAEGDLAAAKEDVKKQLAHYEKRKGMEKSAAIMREALDILEKEGGEWQIEHDKPTLYQVEIPDEEYMFCENMTVAAQNDYVKTRVEKVIASLTEEQRSRFADGAMNCCPTYVNEEIRKTFCFSMKNLV</sequence>
<dbReference type="HOGENOM" id="CLU_1348145_0_0_9"/>
<evidence type="ECO:0000313" key="1">
    <source>
        <dbReference type="EMBL" id="EFW29476.1"/>
    </source>
</evidence>
<dbReference type="EMBL" id="AECV01000023">
    <property type="protein sequence ID" value="EFW29476.1"/>
    <property type="molecule type" value="Genomic_DNA"/>
</dbReference>
<dbReference type="STRING" id="749551.HMPREF9555_01286"/>
<accession>E7N2R5</accession>
<proteinExistence type="predicted"/>
<reference evidence="1 2" key="1">
    <citation type="submission" date="2010-08" db="EMBL/GenBank/DDBJ databases">
        <authorList>
            <person name="Weinstock G."/>
            <person name="Sodergren E."/>
            <person name="Clifton S."/>
            <person name="Fulton L."/>
            <person name="Fulton B."/>
            <person name="Courtney L."/>
            <person name="Fronick C."/>
            <person name="Harrison M."/>
            <person name="Strong C."/>
            <person name="Farmer C."/>
            <person name="Delahaunty K."/>
            <person name="Markovic C."/>
            <person name="Hall O."/>
            <person name="Minx P."/>
            <person name="Tomlinson C."/>
            <person name="Mitreva M."/>
            <person name="Hou S."/>
            <person name="Chen J."/>
            <person name="Wollam A."/>
            <person name="Pepin K.H."/>
            <person name="Johnson M."/>
            <person name="Bhonagiri V."/>
            <person name="Zhang X."/>
            <person name="Suruliraj S."/>
            <person name="Warren W."/>
            <person name="Chinwalla A."/>
            <person name="Mardis E.R."/>
            <person name="Wilson R.K."/>
        </authorList>
    </citation>
    <scope>NUCLEOTIDE SEQUENCE [LARGE SCALE GENOMIC DNA]</scope>
    <source>
        <strain evidence="1 2">F0399</strain>
    </source>
</reference>
<gene>
    <name evidence="1" type="ORF">HMPREF9555_01286</name>
</gene>
<comment type="caution">
    <text evidence="1">The sequence shown here is derived from an EMBL/GenBank/DDBJ whole genome shotgun (WGS) entry which is preliminary data.</text>
</comment>
<name>E7N2R5_9FIRM</name>
<organism evidence="1 2">
    <name type="scientific">Selenomonas artemidis F0399</name>
    <dbReference type="NCBI Taxonomy" id="749551"/>
    <lineage>
        <taxon>Bacteria</taxon>
        <taxon>Bacillati</taxon>
        <taxon>Bacillota</taxon>
        <taxon>Negativicutes</taxon>
        <taxon>Selenomonadales</taxon>
        <taxon>Selenomonadaceae</taxon>
        <taxon>Selenomonas</taxon>
    </lineage>
</organism>
<evidence type="ECO:0000313" key="2">
    <source>
        <dbReference type="Proteomes" id="UP000004633"/>
    </source>
</evidence>
<keyword evidence="2" id="KW-1185">Reference proteome</keyword>